<sequence>MTHPSLDQIVRDLRSRGFTVDGDERSIVARDGPTTLAGVDAPLEAVRLSRNDPLAVISAVATTAHEGRVPVLVVDEHDRDGVRELLSSPFAIAGRTDGLRQFYTVEDRIQLTDDTFACVDTDGAFSWAEVADSASPESPQLHLRVGGQTVAVLDSVEGLACPGPSPAAFRHRYARGEDGRFRVYEGESAVGSYSGVTDMRTHGVRPVPLPLVPEHHVRTNGHLARAVLLAVPDADGVRYEPART</sequence>
<evidence type="ECO:0000313" key="1">
    <source>
        <dbReference type="EMBL" id="MXR51948.1"/>
    </source>
</evidence>
<name>A0A6B0T170_9EURY</name>
<dbReference type="EMBL" id="WUUT01000003">
    <property type="protein sequence ID" value="MXR51948.1"/>
    <property type="molecule type" value="Genomic_DNA"/>
</dbReference>
<reference evidence="1 2" key="1">
    <citation type="submission" date="2019-12" db="EMBL/GenBank/DDBJ databases">
        <title>Isolation and characterization of three novel carbon monoxide-oxidizing members of Halobacteria from salione crusts and soils.</title>
        <authorList>
            <person name="Myers M.R."/>
            <person name="King G.M."/>
        </authorList>
    </citation>
    <scope>NUCLEOTIDE SEQUENCE [LARGE SCALE GENOMIC DNA]</scope>
    <source>
        <strain evidence="1 2">WSH3</strain>
    </source>
</reference>
<proteinExistence type="predicted"/>
<dbReference type="Proteomes" id="UP000466535">
    <property type="component" value="Unassembled WGS sequence"/>
</dbReference>
<protein>
    <submittedName>
        <fullName evidence="1">Uncharacterized protein</fullName>
    </submittedName>
</protein>
<gene>
    <name evidence="1" type="ORF">GRX03_10085</name>
</gene>
<evidence type="ECO:0000313" key="2">
    <source>
        <dbReference type="Proteomes" id="UP000466535"/>
    </source>
</evidence>
<dbReference type="AlphaFoldDB" id="A0A6B0T170"/>
<organism evidence="1 2">
    <name type="scientific">Halovenus carboxidivorans</name>
    <dbReference type="NCBI Taxonomy" id="2692199"/>
    <lineage>
        <taxon>Archaea</taxon>
        <taxon>Methanobacteriati</taxon>
        <taxon>Methanobacteriota</taxon>
        <taxon>Stenosarchaea group</taxon>
        <taxon>Halobacteria</taxon>
        <taxon>Halobacteriales</taxon>
        <taxon>Haloarculaceae</taxon>
        <taxon>Halovenus</taxon>
    </lineage>
</organism>
<dbReference type="RefSeq" id="WP_159764070.1">
    <property type="nucleotide sequence ID" value="NZ_WUUT01000003.1"/>
</dbReference>
<accession>A0A6B0T170</accession>
<keyword evidence="2" id="KW-1185">Reference proteome</keyword>
<comment type="caution">
    <text evidence="1">The sequence shown here is derived from an EMBL/GenBank/DDBJ whole genome shotgun (WGS) entry which is preliminary data.</text>
</comment>
<dbReference type="OrthoDB" id="340836at2157"/>